<accession>A0A1X0RWY4</accession>
<feature type="non-terminal residue" evidence="1">
    <location>
        <position position="67"/>
    </location>
</feature>
<dbReference type="EMBL" id="KV921386">
    <property type="protein sequence ID" value="ORE16411.1"/>
    <property type="molecule type" value="Genomic_DNA"/>
</dbReference>
<name>A0A1X0RWY4_RHIZD</name>
<evidence type="ECO:0000313" key="2">
    <source>
        <dbReference type="Proteomes" id="UP000242381"/>
    </source>
</evidence>
<dbReference type="Proteomes" id="UP000242381">
    <property type="component" value="Unassembled WGS sequence"/>
</dbReference>
<protein>
    <submittedName>
        <fullName evidence="1">Uncharacterized protein</fullName>
    </submittedName>
</protein>
<proteinExistence type="predicted"/>
<organism evidence="1 2">
    <name type="scientific">Rhizopus microsporus</name>
    <dbReference type="NCBI Taxonomy" id="58291"/>
    <lineage>
        <taxon>Eukaryota</taxon>
        <taxon>Fungi</taxon>
        <taxon>Fungi incertae sedis</taxon>
        <taxon>Mucoromycota</taxon>
        <taxon>Mucoromycotina</taxon>
        <taxon>Mucoromycetes</taxon>
        <taxon>Mucorales</taxon>
        <taxon>Mucorineae</taxon>
        <taxon>Rhizopodaceae</taxon>
        <taxon>Rhizopus</taxon>
    </lineage>
</organism>
<dbReference type="AlphaFoldDB" id="A0A1X0RWY4"/>
<feature type="non-terminal residue" evidence="1">
    <location>
        <position position="1"/>
    </location>
</feature>
<sequence length="67" mass="7596">PDFMAYSMSINVKCVLVLGEFKKSTNYSTIESDRVELGKQMRAIHNKLVLYRVPNPVVCGIIYQGDD</sequence>
<reference evidence="1 2" key="1">
    <citation type="journal article" date="2016" name="Proc. Natl. Acad. Sci. U.S.A.">
        <title>Lipid metabolic changes in an early divergent fungus govern the establishment of a mutualistic symbiosis with endobacteria.</title>
        <authorList>
            <person name="Lastovetsky O.A."/>
            <person name="Gaspar M.L."/>
            <person name="Mondo S.J."/>
            <person name="LaButti K.M."/>
            <person name="Sandor L."/>
            <person name="Grigoriev I.V."/>
            <person name="Henry S.A."/>
            <person name="Pawlowska T.E."/>
        </authorList>
    </citation>
    <scope>NUCLEOTIDE SEQUENCE [LARGE SCALE GENOMIC DNA]</scope>
    <source>
        <strain evidence="1 2">ATCC 11559</strain>
    </source>
</reference>
<evidence type="ECO:0000313" key="1">
    <source>
        <dbReference type="EMBL" id="ORE16411.1"/>
    </source>
</evidence>
<gene>
    <name evidence="1" type="ORF">BCV71DRAFT_163394</name>
</gene>